<dbReference type="Pfam" id="PF19035">
    <property type="entry name" value="TSP1_CCN"/>
    <property type="match status" value="1"/>
</dbReference>
<organism evidence="5 6">
    <name type="scientific">Paragonimus westermani</name>
    <dbReference type="NCBI Taxonomy" id="34504"/>
    <lineage>
        <taxon>Eukaryota</taxon>
        <taxon>Metazoa</taxon>
        <taxon>Spiralia</taxon>
        <taxon>Lophotrochozoa</taxon>
        <taxon>Platyhelminthes</taxon>
        <taxon>Trematoda</taxon>
        <taxon>Digenea</taxon>
        <taxon>Plagiorchiida</taxon>
        <taxon>Troglotremata</taxon>
        <taxon>Troglotrematidae</taxon>
        <taxon>Paragonimus</taxon>
    </lineage>
</organism>
<evidence type="ECO:0000259" key="4">
    <source>
        <dbReference type="PROSITE" id="PS01225"/>
    </source>
</evidence>
<keyword evidence="1" id="KW-0732">Signal</keyword>
<dbReference type="InterPro" id="IPR006207">
    <property type="entry name" value="Cys_knot_C"/>
</dbReference>
<dbReference type="GO" id="GO:0005178">
    <property type="term" value="F:integrin binding"/>
    <property type="evidence" value="ECO:0007669"/>
    <property type="project" value="TreeGrafter"/>
</dbReference>
<keyword evidence="6" id="KW-1185">Reference proteome</keyword>
<dbReference type="EMBL" id="QNGE01000999">
    <property type="protein sequence ID" value="KAA3678685.1"/>
    <property type="molecule type" value="Genomic_DNA"/>
</dbReference>
<name>A0A5J4NSQ7_9TREM</name>
<comment type="caution">
    <text evidence="3">Lacks conserved residue(s) required for the propagation of feature annotation.</text>
</comment>
<protein>
    <recommendedName>
        <fullName evidence="4">CTCK domain-containing protein</fullName>
    </recommendedName>
</protein>
<evidence type="ECO:0000256" key="1">
    <source>
        <dbReference type="ARBA" id="ARBA00022729"/>
    </source>
</evidence>
<feature type="domain" description="CTCK" evidence="4">
    <location>
        <begin position="124"/>
        <end position="184"/>
    </location>
</feature>
<dbReference type="AlphaFoldDB" id="A0A5J4NSQ7"/>
<reference evidence="5 6" key="1">
    <citation type="journal article" date="2019" name="Gigascience">
        <title>Whole-genome sequence of the oriental lung fluke Paragonimus westermani.</title>
        <authorList>
            <person name="Oey H."/>
            <person name="Zakrzewski M."/>
            <person name="Narain K."/>
            <person name="Devi K.R."/>
            <person name="Agatsuma T."/>
            <person name="Nawaratna S."/>
            <person name="Gobert G.N."/>
            <person name="Jones M.K."/>
            <person name="Ragan M.A."/>
            <person name="McManus D.P."/>
            <person name="Krause L."/>
        </authorList>
    </citation>
    <scope>NUCLEOTIDE SEQUENCE [LARGE SCALE GENOMIC DNA]</scope>
    <source>
        <strain evidence="5 6">IND2009</strain>
    </source>
</reference>
<sequence>MFFCITDACQQTRRETVNWSLCSQQCGLGLSTRWTTDTVDCRNITQVRLCFWRPCQAIKLASISRFHSQARSFVPTLKFVRPGYLKFTTPYGDPNNLLSGAPSNSRQTESTDKEYVKKDSLTMCQLERAIRPRFCNRPTNPTEACCWPTHVKTKRLRFHCTGGTEVYHFFEWIQLCRCVRAPCERVLHSSDWQSDDVL</sequence>
<evidence type="ECO:0000313" key="5">
    <source>
        <dbReference type="EMBL" id="KAA3678685.1"/>
    </source>
</evidence>
<dbReference type="PROSITE" id="PS01225">
    <property type="entry name" value="CTCK_2"/>
    <property type="match status" value="1"/>
</dbReference>
<keyword evidence="2" id="KW-1015">Disulfide bond</keyword>
<dbReference type="PANTHER" id="PTHR11348">
    <property type="entry name" value="CONNECTIVE TISSUE GROWTH FACTOR-RELATED"/>
    <property type="match status" value="1"/>
</dbReference>
<dbReference type="PANTHER" id="PTHR11348:SF17">
    <property type="entry name" value="CCN"/>
    <property type="match status" value="1"/>
</dbReference>
<dbReference type="Proteomes" id="UP000324629">
    <property type="component" value="Unassembled WGS sequence"/>
</dbReference>
<accession>A0A5J4NSQ7</accession>
<evidence type="ECO:0000256" key="2">
    <source>
        <dbReference type="ARBA" id="ARBA00023157"/>
    </source>
</evidence>
<dbReference type="GO" id="GO:0008201">
    <property type="term" value="F:heparin binding"/>
    <property type="evidence" value="ECO:0007669"/>
    <property type="project" value="TreeGrafter"/>
</dbReference>
<proteinExistence type="predicted"/>
<dbReference type="GO" id="GO:0031012">
    <property type="term" value="C:extracellular matrix"/>
    <property type="evidence" value="ECO:0007669"/>
    <property type="project" value="TreeGrafter"/>
</dbReference>
<dbReference type="InterPro" id="IPR043973">
    <property type="entry name" value="TSP1_CCN"/>
</dbReference>
<dbReference type="GO" id="GO:0005615">
    <property type="term" value="C:extracellular space"/>
    <property type="evidence" value="ECO:0007669"/>
    <property type="project" value="TreeGrafter"/>
</dbReference>
<comment type="caution">
    <text evidence="5">The sequence shown here is derived from an EMBL/GenBank/DDBJ whole genome shotgun (WGS) entry which is preliminary data.</text>
</comment>
<dbReference type="InterPro" id="IPR050941">
    <property type="entry name" value="CCN"/>
</dbReference>
<evidence type="ECO:0000313" key="6">
    <source>
        <dbReference type="Proteomes" id="UP000324629"/>
    </source>
</evidence>
<dbReference type="GO" id="GO:0007165">
    <property type="term" value="P:signal transduction"/>
    <property type="evidence" value="ECO:0007669"/>
    <property type="project" value="InterPro"/>
</dbReference>
<gene>
    <name evidence="5" type="ORF">DEA37_0003433</name>
</gene>
<dbReference type="GO" id="GO:0007155">
    <property type="term" value="P:cell adhesion"/>
    <property type="evidence" value="ECO:0007669"/>
    <property type="project" value="TreeGrafter"/>
</dbReference>
<evidence type="ECO:0000256" key="3">
    <source>
        <dbReference type="PROSITE-ProRule" id="PRU00039"/>
    </source>
</evidence>
<dbReference type="PROSITE" id="PS01185">
    <property type="entry name" value="CTCK_1"/>
    <property type="match status" value="1"/>
</dbReference>
<dbReference type="GO" id="GO:0045597">
    <property type="term" value="P:positive regulation of cell differentiation"/>
    <property type="evidence" value="ECO:0007669"/>
    <property type="project" value="TreeGrafter"/>
</dbReference>